<evidence type="ECO:0000256" key="2">
    <source>
        <dbReference type="ARBA" id="ARBA00008307"/>
    </source>
</evidence>
<dbReference type="RefSeq" id="XP_065645009.1">
    <property type="nucleotide sequence ID" value="XM_065788937.1"/>
</dbReference>
<keyword evidence="7" id="KW-0067">ATP-binding</keyword>
<evidence type="ECO:0000256" key="5">
    <source>
        <dbReference type="ARBA" id="ARBA00022723"/>
    </source>
</evidence>
<keyword evidence="4" id="KW-0548">Nucleotidyltransferase</keyword>
<dbReference type="InterPro" id="IPR046903">
    <property type="entry name" value="Mab-21-like_nuc_Trfase"/>
</dbReference>
<keyword evidence="6" id="KW-0547">Nucleotide-binding</keyword>
<dbReference type="InterPro" id="IPR046906">
    <property type="entry name" value="Mab-21_HhH/H2TH-like"/>
</dbReference>
<dbReference type="GeneID" id="105846279"/>
<evidence type="ECO:0000256" key="4">
    <source>
        <dbReference type="ARBA" id="ARBA00022695"/>
    </source>
</evidence>
<reference evidence="11" key="1">
    <citation type="submission" date="2025-05" db="UniProtKB">
        <authorList>
            <consortium name="RefSeq"/>
        </authorList>
    </citation>
    <scope>NUCLEOTIDE SEQUENCE [LARGE SCALE GENOMIC DNA]</scope>
</reference>
<feature type="domain" description="Mab-21-like HhH/H2TH-like" evidence="10">
    <location>
        <begin position="221"/>
        <end position="313"/>
    </location>
</feature>
<dbReference type="Pfam" id="PF20266">
    <property type="entry name" value="Mab-21_C"/>
    <property type="match status" value="1"/>
</dbReference>
<evidence type="ECO:0000313" key="12">
    <source>
        <dbReference type="RefSeq" id="XP_065645009.1"/>
    </source>
</evidence>
<dbReference type="Proteomes" id="UP001652625">
    <property type="component" value="Chromosome 01"/>
</dbReference>
<organism evidence="11 12">
    <name type="scientific">Hydra vulgaris</name>
    <name type="common">Hydra</name>
    <name type="synonym">Hydra attenuata</name>
    <dbReference type="NCBI Taxonomy" id="6087"/>
    <lineage>
        <taxon>Eukaryota</taxon>
        <taxon>Metazoa</taxon>
        <taxon>Cnidaria</taxon>
        <taxon>Hydrozoa</taxon>
        <taxon>Hydroidolina</taxon>
        <taxon>Anthoathecata</taxon>
        <taxon>Aplanulata</taxon>
        <taxon>Hydridae</taxon>
        <taxon>Hydra</taxon>
    </lineage>
</organism>
<evidence type="ECO:0000256" key="3">
    <source>
        <dbReference type="ARBA" id="ARBA00022679"/>
    </source>
</evidence>
<sequence length="328" mass="38305">MALNNLEWCREKTVCNAIERFHRSKATVPDINRPKEDLKEIMNLLGDFLKENYNLCDKICYAGSAFESLNIAEEVPEFDVMLVIKKKQYLEIINESNGFCTIKCTNKMVCYPVDKNGNLVANRFRHDFKGIVQKWVNIMTKEMKKEICVVEHGVATQIDVSRNGNLWYHVDLVPCFEVNSLGNRDKIVWCVPKPIDENKDQWRISYSQNETPEANKLHANAKMCIRIVKTLFKLETNGLFKQFTSYHIKTVAFHLNKGSWPDERSIGKTVYDFLSKTMNFLWQCNLKHFFNPNINILDSNKKNNYTQMANTIQGWLRSEQSFIKVFAF</sequence>
<comment type="similarity">
    <text evidence="2">Belongs to the mab-21 family.</text>
</comment>
<evidence type="ECO:0000259" key="10">
    <source>
        <dbReference type="Pfam" id="PF20266"/>
    </source>
</evidence>
<dbReference type="InterPro" id="IPR024810">
    <property type="entry name" value="MAB21L/cGLR"/>
</dbReference>
<keyword evidence="5" id="KW-0479">Metal-binding</keyword>
<comment type="cofactor">
    <cofactor evidence="1">
        <name>Mg(2+)</name>
        <dbReference type="ChEBI" id="CHEBI:18420"/>
    </cofactor>
</comment>
<evidence type="ECO:0000313" key="11">
    <source>
        <dbReference type="Proteomes" id="UP001652625"/>
    </source>
</evidence>
<keyword evidence="11" id="KW-1185">Reference proteome</keyword>
<evidence type="ECO:0000256" key="1">
    <source>
        <dbReference type="ARBA" id="ARBA00001946"/>
    </source>
</evidence>
<evidence type="ECO:0000256" key="6">
    <source>
        <dbReference type="ARBA" id="ARBA00022741"/>
    </source>
</evidence>
<dbReference type="SMART" id="SM01265">
    <property type="entry name" value="Mab-21"/>
    <property type="match status" value="1"/>
</dbReference>
<gene>
    <name evidence="12" type="primary">LOC105846279</name>
</gene>
<keyword evidence="3" id="KW-0808">Transferase</keyword>
<evidence type="ECO:0000256" key="7">
    <source>
        <dbReference type="ARBA" id="ARBA00022840"/>
    </source>
</evidence>
<dbReference type="Gene3D" id="3.30.460.90">
    <property type="match status" value="1"/>
</dbReference>
<evidence type="ECO:0000259" key="9">
    <source>
        <dbReference type="Pfam" id="PF03281"/>
    </source>
</evidence>
<keyword evidence="8" id="KW-0460">Magnesium</keyword>
<name>A0ABM4B820_HYDVU</name>
<evidence type="ECO:0000256" key="8">
    <source>
        <dbReference type="ARBA" id="ARBA00022842"/>
    </source>
</evidence>
<feature type="domain" description="Mab-21-like nucleotidyltransferase" evidence="9">
    <location>
        <begin position="77"/>
        <end position="210"/>
    </location>
</feature>
<proteinExistence type="inferred from homology"/>
<dbReference type="Gene3D" id="1.10.1410.40">
    <property type="match status" value="1"/>
</dbReference>
<reference evidence="12" key="2">
    <citation type="submission" date="2025-08" db="UniProtKB">
        <authorList>
            <consortium name="RefSeq"/>
        </authorList>
    </citation>
    <scope>IDENTIFICATION</scope>
</reference>
<protein>
    <submittedName>
        <fullName evidence="12">Cyclic GMP-AMP synthase-like receptor isoform X2</fullName>
    </submittedName>
</protein>
<accession>A0ABM4B820</accession>
<dbReference type="Pfam" id="PF03281">
    <property type="entry name" value="Mab-21"/>
    <property type="match status" value="1"/>
</dbReference>
<dbReference type="PANTHER" id="PTHR10656">
    <property type="entry name" value="CELL FATE DETERMINING PROTEIN MAB21-RELATED"/>
    <property type="match status" value="1"/>
</dbReference>
<dbReference type="PANTHER" id="PTHR10656:SF42">
    <property type="entry name" value="CYCLIC GMP-AMP SYNTHASE-LIKE PROTEIN-RELATED"/>
    <property type="match status" value="1"/>
</dbReference>